<dbReference type="PANTHER" id="PTHR21600:SF44">
    <property type="entry name" value="RIBOSOMAL LARGE SUBUNIT PSEUDOURIDINE SYNTHASE D"/>
    <property type="match status" value="1"/>
</dbReference>
<dbReference type="GO" id="GO:0000455">
    <property type="term" value="P:enzyme-directed rRNA pseudouridine synthesis"/>
    <property type="evidence" value="ECO:0007669"/>
    <property type="project" value="UniProtKB-ARBA"/>
</dbReference>
<evidence type="ECO:0000256" key="6">
    <source>
        <dbReference type="RuleBase" id="RU362028"/>
    </source>
</evidence>
<dbReference type="NCBIfam" id="TIGR00005">
    <property type="entry name" value="rluA_subfam"/>
    <property type="match status" value="1"/>
</dbReference>
<dbReference type="AlphaFoldDB" id="A0A9D9D8L8"/>
<keyword evidence="3 6" id="KW-0413">Isomerase</keyword>
<organism evidence="8 9">
    <name type="scientific">Candidatus Scatoplasma merdavium</name>
    <dbReference type="NCBI Taxonomy" id="2840932"/>
    <lineage>
        <taxon>Bacteria</taxon>
        <taxon>Bacillati</taxon>
        <taxon>Bacillota</taxon>
        <taxon>Bacilli</taxon>
        <taxon>Bacillales</taxon>
        <taxon>Candidatus Scatoplasma</taxon>
    </lineage>
</organism>
<feature type="domain" description="RNA-binding S4" evidence="7">
    <location>
        <begin position="10"/>
        <end position="66"/>
    </location>
</feature>
<gene>
    <name evidence="8" type="ORF">IAC78_02970</name>
</gene>
<dbReference type="Proteomes" id="UP000823629">
    <property type="component" value="Unassembled WGS sequence"/>
</dbReference>
<dbReference type="InterPro" id="IPR050188">
    <property type="entry name" value="RluA_PseudoU_synthase"/>
</dbReference>
<keyword evidence="5" id="KW-0694">RNA-binding</keyword>
<evidence type="ECO:0000313" key="9">
    <source>
        <dbReference type="Proteomes" id="UP000823629"/>
    </source>
</evidence>
<comment type="caution">
    <text evidence="8">The sequence shown here is derived from an EMBL/GenBank/DDBJ whole genome shotgun (WGS) entry which is preliminary data.</text>
</comment>
<comment type="catalytic activity">
    <reaction evidence="1 6">
        <text>a uridine in RNA = a pseudouridine in RNA</text>
        <dbReference type="Rhea" id="RHEA:48348"/>
        <dbReference type="Rhea" id="RHEA-COMP:12068"/>
        <dbReference type="Rhea" id="RHEA-COMP:12069"/>
        <dbReference type="ChEBI" id="CHEBI:65314"/>
        <dbReference type="ChEBI" id="CHEBI:65315"/>
    </reaction>
</comment>
<dbReference type="Gene3D" id="3.30.2350.10">
    <property type="entry name" value="Pseudouridine synthase"/>
    <property type="match status" value="1"/>
</dbReference>
<evidence type="ECO:0000256" key="4">
    <source>
        <dbReference type="PIRSR" id="PIRSR606225-1"/>
    </source>
</evidence>
<dbReference type="Pfam" id="PF01479">
    <property type="entry name" value="S4"/>
    <property type="match status" value="1"/>
</dbReference>
<evidence type="ECO:0000256" key="5">
    <source>
        <dbReference type="PROSITE-ProRule" id="PRU00182"/>
    </source>
</evidence>
<dbReference type="PROSITE" id="PS01129">
    <property type="entry name" value="PSI_RLU"/>
    <property type="match status" value="1"/>
</dbReference>
<dbReference type="Pfam" id="PF00849">
    <property type="entry name" value="PseudoU_synth_2"/>
    <property type="match status" value="1"/>
</dbReference>
<dbReference type="PROSITE" id="PS50889">
    <property type="entry name" value="S4"/>
    <property type="match status" value="1"/>
</dbReference>
<dbReference type="SMART" id="SM00363">
    <property type="entry name" value="S4"/>
    <property type="match status" value="1"/>
</dbReference>
<dbReference type="Gene3D" id="3.10.290.10">
    <property type="entry name" value="RNA-binding S4 domain"/>
    <property type="match status" value="1"/>
</dbReference>
<dbReference type="SUPFAM" id="SSF55120">
    <property type="entry name" value="Pseudouridine synthase"/>
    <property type="match status" value="1"/>
</dbReference>
<dbReference type="GO" id="GO:0003723">
    <property type="term" value="F:RNA binding"/>
    <property type="evidence" value="ECO:0007669"/>
    <property type="project" value="UniProtKB-KW"/>
</dbReference>
<dbReference type="InterPro" id="IPR036986">
    <property type="entry name" value="S4_RNA-bd_sf"/>
</dbReference>
<evidence type="ECO:0000256" key="1">
    <source>
        <dbReference type="ARBA" id="ARBA00000073"/>
    </source>
</evidence>
<protein>
    <recommendedName>
        <fullName evidence="6">Pseudouridine synthase</fullName>
        <ecNumber evidence="6">5.4.99.-</ecNumber>
    </recommendedName>
</protein>
<dbReference type="SUPFAM" id="SSF55174">
    <property type="entry name" value="Alpha-L RNA-binding motif"/>
    <property type="match status" value="1"/>
</dbReference>
<dbReference type="EC" id="5.4.99.-" evidence="6"/>
<evidence type="ECO:0000256" key="3">
    <source>
        <dbReference type="ARBA" id="ARBA00023235"/>
    </source>
</evidence>
<reference evidence="8" key="2">
    <citation type="journal article" date="2021" name="PeerJ">
        <title>Extensive microbial diversity within the chicken gut microbiome revealed by metagenomics and culture.</title>
        <authorList>
            <person name="Gilroy R."/>
            <person name="Ravi A."/>
            <person name="Getino M."/>
            <person name="Pursley I."/>
            <person name="Horton D.L."/>
            <person name="Alikhan N.F."/>
            <person name="Baker D."/>
            <person name="Gharbi K."/>
            <person name="Hall N."/>
            <person name="Watson M."/>
            <person name="Adriaenssens E.M."/>
            <person name="Foster-Nyarko E."/>
            <person name="Jarju S."/>
            <person name="Secka A."/>
            <person name="Antonio M."/>
            <person name="Oren A."/>
            <person name="Chaudhuri R.R."/>
            <person name="La Ragione R."/>
            <person name="Hildebrand F."/>
            <person name="Pallen M.J."/>
        </authorList>
    </citation>
    <scope>NUCLEOTIDE SEQUENCE</scope>
    <source>
        <strain evidence="8">1748</strain>
    </source>
</reference>
<reference evidence="8" key="1">
    <citation type="submission" date="2020-10" db="EMBL/GenBank/DDBJ databases">
        <authorList>
            <person name="Gilroy R."/>
        </authorList>
    </citation>
    <scope>NUCLEOTIDE SEQUENCE</scope>
    <source>
        <strain evidence="8">1748</strain>
    </source>
</reference>
<feature type="active site" evidence="4">
    <location>
        <position position="128"/>
    </location>
</feature>
<comment type="similarity">
    <text evidence="2 6">Belongs to the pseudouridine synthase RluA family.</text>
</comment>
<sequence>MKKIVLKNSGRLDQVLALELSISRSQAEKIIAKGVLIDGKTVTKAGCKVKENQEVSYQEEVKPSIQETDVSFSIVYEDDYLMVVNKPRGIVTHPSNGHFDDTLANGLARYFSINYDDEFRSGIVHRLDKDTSGLLIVGKTNESKLALQKLIQERHVHRFYKALCVGFIPDKKFKVDAPIGRDPIDRKKMGVTNDGKDAVTHFLLEEQFENCALLDCSLETGRTHQIRVHLAFIHHPIIGDILYNQKKYIEADCGQLLQAYKIEFVHPFTGKLLSLEIPLDSYFSKCLELAKKGQLR</sequence>
<dbReference type="InterPro" id="IPR006224">
    <property type="entry name" value="PsdUridine_synth_RluA-like_CS"/>
</dbReference>
<comment type="function">
    <text evidence="6">Responsible for synthesis of pseudouridine from uracil.</text>
</comment>
<accession>A0A9D9D8L8</accession>
<dbReference type="InterPro" id="IPR020103">
    <property type="entry name" value="PsdUridine_synth_cat_dom_sf"/>
</dbReference>
<dbReference type="InterPro" id="IPR002942">
    <property type="entry name" value="S4_RNA-bd"/>
</dbReference>
<dbReference type="InterPro" id="IPR006145">
    <property type="entry name" value="PsdUridine_synth_RsuA/RluA"/>
</dbReference>
<proteinExistence type="inferred from homology"/>
<dbReference type="EMBL" id="JADING010000084">
    <property type="protein sequence ID" value="MBO8414422.1"/>
    <property type="molecule type" value="Genomic_DNA"/>
</dbReference>
<dbReference type="CDD" id="cd00165">
    <property type="entry name" value="S4"/>
    <property type="match status" value="1"/>
</dbReference>
<evidence type="ECO:0000313" key="8">
    <source>
        <dbReference type="EMBL" id="MBO8414422.1"/>
    </source>
</evidence>
<dbReference type="CDD" id="cd02869">
    <property type="entry name" value="PseudoU_synth_RluA_like"/>
    <property type="match status" value="1"/>
</dbReference>
<evidence type="ECO:0000259" key="7">
    <source>
        <dbReference type="SMART" id="SM00363"/>
    </source>
</evidence>
<name>A0A9D9D8L8_9BACL</name>
<dbReference type="GO" id="GO:0120159">
    <property type="term" value="F:rRNA pseudouridine synthase activity"/>
    <property type="evidence" value="ECO:0007669"/>
    <property type="project" value="UniProtKB-ARBA"/>
</dbReference>
<evidence type="ECO:0000256" key="2">
    <source>
        <dbReference type="ARBA" id="ARBA00010876"/>
    </source>
</evidence>
<dbReference type="InterPro" id="IPR006225">
    <property type="entry name" value="PsdUridine_synth_RluC/D"/>
</dbReference>
<dbReference type="PANTHER" id="PTHR21600">
    <property type="entry name" value="MITOCHONDRIAL RNA PSEUDOURIDINE SYNTHASE"/>
    <property type="match status" value="1"/>
</dbReference>